<evidence type="ECO:0000313" key="2">
    <source>
        <dbReference type="EMBL" id="KAK8494111.1"/>
    </source>
</evidence>
<gene>
    <name evidence="2" type="ORF">V6N12_031823</name>
</gene>
<comment type="caution">
    <text evidence="2">The sequence shown here is derived from an EMBL/GenBank/DDBJ whole genome shotgun (WGS) entry which is preliminary data.</text>
</comment>
<organism evidence="2 3">
    <name type="scientific">Hibiscus sabdariffa</name>
    <name type="common">roselle</name>
    <dbReference type="NCBI Taxonomy" id="183260"/>
    <lineage>
        <taxon>Eukaryota</taxon>
        <taxon>Viridiplantae</taxon>
        <taxon>Streptophyta</taxon>
        <taxon>Embryophyta</taxon>
        <taxon>Tracheophyta</taxon>
        <taxon>Spermatophyta</taxon>
        <taxon>Magnoliopsida</taxon>
        <taxon>eudicotyledons</taxon>
        <taxon>Gunneridae</taxon>
        <taxon>Pentapetalae</taxon>
        <taxon>rosids</taxon>
        <taxon>malvids</taxon>
        <taxon>Malvales</taxon>
        <taxon>Malvaceae</taxon>
        <taxon>Malvoideae</taxon>
        <taxon>Hibiscus</taxon>
    </lineage>
</organism>
<feature type="region of interest" description="Disordered" evidence="1">
    <location>
        <begin position="66"/>
        <end position="98"/>
    </location>
</feature>
<dbReference type="EMBL" id="JBBPBM010000565">
    <property type="protein sequence ID" value="KAK8494111.1"/>
    <property type="molecule type" value="Genomic_DNA"/>
</dbReference>
<dbReference type="Proteomes" id="UP001472677">
    <property type="component" value="Unassembled WGS sequence"/>
</dbReference>
<proteinExistence type="predicted"/>
<evidence type="ECO:0000313" key="3">
    <source>
        <dbReference type="Proteomes" id="UP001472677"/>
    </source>
</evidence>
<feature type="compositionally biased region" description="Acidic residues" evidence="1">
    <location>
        <begin position="80"/>
        <end position="96"/>
    </location>
</feature>
<reference evidence="2 3" key="1">
    <citation type="journal article" date="2024" name="G3 (Bethesda)">
        <title>Genome assembly of Hibiscus sabdariffa L. provides insights into metabolisms of medicinal natural products.</title>
        <authorList>
            <person name="Kim T."/>
        </authorList>
    </citation>
    <scope>NUCLEOTIDE SEQUENCE [LARGE SCALE GENOMIC DNA]</scope>
    <source>
        <strain evidence="2">TK-2024</strain>
        <tissue evidence="2">Old leaves</tissue>
    </source>
</reference>
<sequence>MIRMVTRGQNLNFLAFFEHAKADTALSLSRVLEREHGERQSIDGSSVEPSGLSVWRGVRGVGGRVAVETAGPSDVKEDEGRDEGDEEEEDDEEEGSAMDLEVMVFELGEVPVERVGVM</sequence>
<accession>A0ABR2AL49</accession>
<name>A0ABR2AL49_9ROSI</name>
<evidence type="ECO:0000256" key="1">
    <source>
        <dbReference type="SAM" id="MobiDB-lite"/>
    </source>
</evidence>
<keyword evidence="3" id="KW-1185">Reference proteome</keyword>
<protein>
    <submittedName>
        <fullName evidence="2">Uncharacterized protein</fullName>
    </submittedName>
</protein>